<keyword evidence="2" id="KW-1185">Reference proteome</keyword>
<reference evidence="1 2" key="1">
    <citation type="submission" date="2023-08" db="EMBL/GenBank/DDBJ databases">
        <title>A Necator americanus chromosomal reference genome.</title>
        <authorList>
            <person name="Ilik V."/>
            <person name="Petrzelkova K.J."/>
            <person name="Pardy F."/>
            <person name="Fuh T."/>
            <person name="Niatou-Singa F.S."/>
            <person name="Gouil Q."/>
            <person name="Baker L."/>
            <person name="Ritchie M.E."/>
            <person name="Jex A.R."/>
            <person name="Gazzola D."/>
            <person name="Li H."/>
            <person name="Toshio Fujiwara R."/>
            <person name="Zhan B."/>
            <person name="Aroian R.V."/>
            <person name="Pafco B."/>
            <person name="Schwarz E.M."/>
        </authorList>
    </citation>
    <scope>NUCLEOTIDE SEQUENCE [LARGE SCALE GENOMIC DNA]</scope>
    <source>
        <strain evidence="1 2">Aroian</strain>
        <tissue evidence="1">Whole animal</tissue>
    </source>
</reference>
<dbReference type="Proteomes" id="UP001303046">
    <property type="component" value="Unassembled WGS sequence"/>
</dbReference>
<organism evidence="1 2">
    <name type="scientific">Necator americanus</name>
    <name type="common">Human hookworm</name>
    <dbReference type="NCBI Taxonomy" id="51031"/>
    <lineage>
        <taxon>Eukaryota</taxon>
        <taxon>Metazoa</taxon>
        <taxon>Ecdysozoa</taxon>
        <taxon>Nematoda</taxon>
        <taxon>Chromadorea</taxon>
        <taxon>Rhabditida</taxon>
        <taxon>Rhabditina</taxon>
        <taxon>Rhabditomorpha</taxon>
        <taxon>Strongyloidea</taxon>
        <taxon>Ancylostomatidae</taxon>
        <taxon>Bunostominae</taxon>
        <taxon>Necator</taxon>
    </lineage>
</organism>
<proteinExistence type="predicted"/>
<dbReference type="EMBL" id="JAVFWL010000003">
    <property type="protein sequence ID" value="KAK6740663.1"/>
    <property type="molecule type" value="Genomic_DNA"/>
</dbReference>
<comment type="caution">
    <text evidence="1">The sequence shown here is derived from an EMBL/GenBank/DDBJ whole genome shotgun (WGS) entry which is preliminary data.</text>
</comment>
<dbReference type="InterPro" id="IPR043128">
    <property type="entry name" value="Rev_trsase/Diguanyl_cyclase"/>
</dbReference>
<dbReference type="Gene3D" id="3.30.70.270">
    <property type="match status" value="1"/>
</dbReference>
<protein>
    <recommendedName>
        <fullName evidence="3">Reverse transcriptase domain-containing protein</fullName>
    </recommendedName>
</protein>
<accession>A0ABR1CSH9</accession>
<name>A0ABR1CSH9_NECAM</name>
<evidence type="ECO:0000313" key="1">
    <source>
        <dbReference type="EMBL" id="KAK6740663.1"/>
    </source>
</evidence>
<sequence>MRRMEWDNMGVTVDGSQLHHLHVVDDIVLITSSINQGQRNLIKFDETCKKAGLQLNLDKAMFTRNGWALKQGNECSSNTYLGRKTNMMNDLTSELARMKQA</sequence>
<gene>
    <name evidence="1" type="primary">Necator_chrIII.g9631</name>
    <name evidence="1" type="ORF">RB195_008866</name>
</gene>
<evidence type="ECO:0008006" key="3">
    <source>
        <dbReference type="Google" id="ProtNLM"/>
    </source>
</evidence>
<evidence type="ECO:0000313" key="2">
    <source>
        <dbReference type="Proteomes" id="UP001303046"/>
    </source>
</evidence>